<dbReference type="Proteomes" id="UP000789390">
    <property type="component" value="Unassembled WGS sequence"/>
</dbReference>
<evidence type="ECO:0000313" key="3">
    <source>
        <dbReference type="Proteomes" id="UP000789390"/>
    </source>
</evidence>
<organism evidence="2 3">
    <name type="scientific">Daphnia galeata</name>
    <dbReference type="NCBI Taxonomy" id="27404"/>
    <lineage>
        <taxon>Eukaryota</taxon>
        <taxon>Metazoa</taxon>
        <taxon>Ecdysozoa</taxon>
        <taxon>Arthropoda</taxon>
        <taxon>Crustacea</taxon>
        <taxon>Branchiopoda</taxon>
        <taxon>Diplostraca</taxon>
        <taxon>Cladocera</taxon>
        <taxon>Anomopoda</taxon>
        <taxon>Daphniidae</taxon>
        <taxon>Daphnia</taxon>
    </lineage>
</organism>
<dbReference type="AlphaFoldDB" id="A0A8J2RUJ3"/>
<dbReference type="InterPro" id="IPR000477">
    <property type="entry name" value="RT_dom"/>
</dbReference>
<dbReference type="Pfam" id="PF00078">
    <property type="entry name" value="RVT_1"/>
    <property type="match status" value="1"/>
</dbReference>
<name>A0A8J2RUJ3_9CRUS</name>
<feature type="domain" description="Reverse transcriptase" evidence="1">
    <location>
        <begin position="1"/>
        <end position="258"/>
    </location>
</feature>
<dbReference type="InterPro" id="IPR043502">
    <property type="entry name" value="DNA/RNA_pol_sf"/>
</dbReference>
<gene>
    <name evidence="2" type="ORF">DGAL_LOCUS5855</name>
</gene>
<evidence type="ECO:0000259" key="1">
    <source>
        <dbReference type="PROSITE" id="PS50878"/>
    </source>
</evidence>
<evidence type="ECO:0000313" key="2">
    <source>
        <dbReference type="EMBL" id="CAH0103294.1"/>
    </source>
</evidence>
<proteinExistence type="predicted"/>
<dbReference type="PANTHER" id="PTHR33332">
    <property type="entry name" value="REVERSE TRANSCRIPTASE DOMAIN-CONTAINING PROTEIN"/>
    <property type="match status" value="1"/>
</dbReference>
<dbReference type="EMBL" id="CAKKLH010000108">
    <property type="protein sequence ID" value="CAH0103294.1"/>
    <property type="molecule type" value="Genomic_DNA"/>
</dbReference>
<comment type="caution">
    <text evidence="2">The sequence shown here is derived from an EMBL/GenBank/DDBJ whole genome shotgun (WGS) entry which is preliminary data.</text>
</comment>
<keyword evidence="3" id="KW-1185">Reference proteome</keyword>
<accession>A0A8J2RUJ3</accession>
<dbReference type="PROSITE" id="PS50878">
    <property type="entry name" value="RT_POL"/>
    <property type="match status" value="1"/>
</dbReference>
<dbReference type="SUPFAM" id="SSF56672">
    <property type="entry name" value="DNA/RNA polymerases"/>
    <property type="match status" value="1"/>
</dbReference>
<protein>
    <recommendedName>
        <fullName evidence="1">Reverse transcriptase domain-containing protein</fullName>
    </recommendedName>
</protein>
<dbReference type="OrthoDB" id="416454at2759"/>
<dbReference type="GO" id="GO:0071897">
    <property type="term" value="P:DNA biosynthetic process"/>
    <property type="evidence" value="ECO:0007669"/>
    <property type="project" value="UniProtKB-ARBA"/>
</dbReference>
<reference evidence="2" key="1">
    <citation type="submission" date="2021-11" db="EMBL/GenBank/DDBJ databases">
        <authorList>
            <person name="Schell T."/>
        </authorList>
    </citation>
    <scope>NUCLEOTIDE SEQUENCE</scope>
    <source>
        <strain evidence="2">M5</strain>
    </source>
</reference>
<sequence length="469" mass="52185">MKHAMVTPLLKKPTLDASDLGNYRPVSNLSFLSKLIERIVTAQLMDHLATFDVLPPRQSAYRPNHSTETALIAIFNDLLMSMDKGRGSALLLLDLSAAFDTVDHGILKDRLRHSCGVDGVAHDWFVSYLSRRSQSVSVGGASSASSNLAFGVPQGSVLGPILFVIYEIPLYHLVSSTNVDMHQFSDDTQYRIDFQFSPNAVQQREALSSLADCATVTEDWFTQIRVKTNMDKSIFMYVSSARSSSQLESLPLQVGDNVLAPSLVARNLGVSIDSTLSMIPQVKDVCRKAIFQLRRIGKIRKYLTKAAAKSLVQALVLSNLDYANALLFGLPNELLEHLEKIQRSAARLVVGAKKYDRITSHMKALHWLPLRQRIVFKLMVLTYRCLNGTAPRYLSSLVGRYHPRRSLRSATSGKLDAPNIKLDRYGGRSFSRAAPVLWNELPLSVTSATDLKSFKTSLKTHLFRVAYPC</sequence>